<evidence type="ECO:0000313" key="2">
    <source>
        <dbReference type="Proteomes" id="UP000808761"/>
    </source>
</evidence>
<organism evidence="1 2">
    <name type="scientific">Candidatus Saganbacteria bacterium</name>
    <dbReference type="NCBI Taxonomy" id="2575572"/>
    <lineage>
        <taxon>Bacteria</taxon>
        <taxon>Bacillati</taxon>
        <taxon>Saganbacteria</taxon>
    </lineage>
</organism>
<dbReference type="EMBL" id="JACRKR010000111">
    <property type="protein sequence ID" value="MBI5078823.1"/>
    <property type="molecule type" value="Genomic_DNA"/>
</dbReference>
<sequence length="117" mass="13316">MPRGSAGRKKEIHRFEQWRTPKAREEGGVVRISGTFLLDHESDILNLVKHEGKLAEERGAAHRVTKIEKADGGIIVETSEHNLALRIGKALVSAYKGDHTYKFPRGEKFVEVDWRRD</sequence>
<dbReference type="AlphaFoldDB" id="A0A9D6UMS5"/>
<name>A0A9D6UMS5_UNCSA</name>
<evidence type="ECO:0000313" key="1">
    <source>
        <dbReference type="EMBL" id="MBI5078823.1"/>
    </source>
</evidence>
<protein>
    <submittedName>
        <fullName evidence="1">Uncharacterized protein</fullName>
    </submittedName>
</protein>
<reference evidence="1" key="1">
    <citation type="submission" date="2020-07" db="EMBL/GenBank/DDBJ databases">
        <title>Huge and variable diversity of episymbiotic CPR bacteria and DPANN archaea in groundwater ecosystems.</title>
        <authorList>
            <person name="He C.Y."/>
            <person name="Keren R."/>
            <person name="Whittaker M."/>
            <person name="Farag I.F."/>
            <person name="Doudna J."/>
            <person name="Cate J.H.D."/>
            <person name="Banfield J.F."/>
        </authorList>
    </citation>
    <scope>NUCLEOTIDE SEQUENCE</scope>
    <source>
        <strain evidence="1">NC_groundwater_1860_Pr3_B-0.1um_51_7</strain>
    </source>
</reference>
<comment type="caution">
    <text evidence="1">The sequence shown here is derived from an EMBL/GenBank/DDBJ whole genome shotgun (WGS) entry which is preliminary data.</text>
</comment>
<gene>
    <name evidence="1" type="ORF">HZB08_02250</name>
</gene>
<accession>A0A9D6UMS5</accession>
<dbReference type="Proteomes" id="UP000808761">
    <property type="component" value="Unassembled WGS sequence"/>
</dbReference>
<proteinExistence type="predicted"/>